<organism evidence="1 2">
    <name type="scientific">Ixodes persulcatus</name>
    <name type="common">Taiga tick</name>
    <dbReference type="NCBI Taxonomy" id="34615"/>
    <lineage>
        <taxon>Eukaryota</taxon>
        <taxon>Metazoa</taxon>
        <taxon>Ecdysozoa</taxon>
        <taxon>Arthropoda</taxon>
        <taxon>Chelicerata</taxon>
        <taxon>Arachnida</taxon>
        <taxon>Acari</taxon>
        <taxon>Parasitiformes</taxon>
        <taxon>Ixodida</taxon>
        <taxon>Ixodoidea</taxon>
        <taxon>Ixodidae</taxon>
        <taxon>Ixodinae</taxon>
        <taxon>Ixodes</taxon>
    </lineage>
</organism>
<proteinExistence type="predicted"/>
<evidence type="ECO:0000313" key="2">
    <source>
        <dbReference type="Proteomes" id="UP000805193"/>
    </source>
</evidence>
<feature type="non-terminal residue" evidence="1">
    <location>
        <position position="1"/>
    </location>
</feature>
<evidence type="ECO:0000313" key="1">
    <source>
        <dbReference type="EMBL" id="KAG0426873.1"/>
    </source>
</evidence>
<dbReference type="EMBL" id="JABSTQ010009678">
    <property type="protein sequence ID" value="KAG0426873.1"/>
    <property type="molecule type" value="Genomic_DNA"/>
</dbReference>
<keyword evidence="2" id="KW-1185">Reference proteome</keyword>
<comment type="caution">
    <text evidence="1">The sequence shown here is derived from an EMBL/GenBank/DDBJ whole genome shotgun (WGS) entry which is preliminary data.</text>
</comment>
<protein>
    <submittedName>
        <fullName evidence="1">Uncharacterized protein</fullName>
    </submittedName>
</protein>
<accession>A0AC60PZS9</accession>
<gene>
    <name evidence="1" type="ORF">HPB47_026055</name>
</gene>
<sequence length="208" mass="24102">DALSYGNVFVELSQQFNFWNDFAHTRMPAVLRHNRSYLPRTLRRGEKHLECTTNDAFNILDDGRDSFLIRDFPFGRYEDARRQLYGLKFVETRREALSELAGPLMQASSPYLKDFGKVIIDGVMFGLYARAGSLEEFKAGYSRSQNSVLSETERTLTLHDLRPYFLAWATGIGLGLLVFLVEVAQFCYSRSRSRNQGRHRRPRKSMQK</sequence>
<reference evidence="1 2" key="1">
    <citation type="journal article" date="2020" name="Cell">
        <title>Large-Scale Comparative Analyses of Tick Genomes Elucidate Their Genetic Diversity and Vector Capacities.</title>
        <authorList>
            <consortium name="Tick Genome and Microbiome Consortium (TIGMIC)"/>
            <person name="Jia N."/>
            <person name="Wang J."/>
            <person name="Shi W."/>
            <person name="Du L."/>
            <person name="Sun Y."/>
            <person name="Zhan W."/>
            <person name="Jiang J.F."/>
            <person name="Wang Q."/>
            <person name="Zhang B."/>
            <person name="Ji P."/>
            <person name="Bell-Sakyi L."/>
            <person name="Cui X.M."/>
            <person name="Yuan T.T."/>
            <person name="Jiang B.G."/>
            <person name="Yang W.F."/>
            <person name="Lam T.T."/>
            <person name="Chang Q.C."/>
            <person name="Ding S.J."/>
            <person name="Wang X.J."/>
            <person name="Zhu J.G."/>
            <person name="Ruan X.D."/>
            <person name="Zhao L."/>
            <person name="Wei J.T."/>
            <person name="Ye R.Z."/>
            <person name="Que T.C."/>
            <person name="Du C.H."/>
            <person name="Zhou Y.H."/>
            <person name="Cheng J.X."/>
            <person name="Dai P.F."/>
            <person name="Guo W.B."/>
            <person name="Han X.H."/>
            <person name="Huang E.J."/>
            <person name="Li L.F."/>
            <person name="Wei W."/>
            <person name="Gao Y.C."/>
            <person name="Liu J.Z."/>
            <person name="Shao H.Z."/>
            <person name="Wang X."/>
            <person name="Wang C.C."/>
            <person name="Yang T.C."/>
            <person name="Huo Q.B."/>
            <person name="Li W."/>
            <person name="Chen H.Y."/>
            <person name="Chen S.E."/>
            <person name="Zhou L.G."/>
            <person name="Ni X.B."/>
            <person name="Tian J.H."/>
            <person name="Sheng Y."/>
            <person name="Liu T."/>
            <person name="Pan Y.S."/>
            <person name="Xia L.Y."/>
            <person name="Li J."/>
            <person name="Zhao F."/>
            <person name="Cao W.C."/>
        </authorList>
    </citation>
    <scope>NUCLEOTIDE SEQUENCE [LARGE SCALE GENOMIC DNA]</scope>
    <source>
        <strain evidence="1">Iper-2018</strain>
    </source>
</reference>
<name>A0AC60PZS9_IXOPE</name>
<feature type="non-terminal residue" evidence="1">
    <location>
        <position position="208"/>
    </location>
</feature>
<dbReference type="Proteomes" id="UP000805193">
    <property type="component" value="Unassembled WGS sequence"/>
</dbReference>